<dbReference type="InterPro" id="IPR050555">
    <property type="entry name" value="Bact_Solute-Bind_Prot2"/>
</dbReference>
<evidence type="ECO:0000313" key="3">
    <source>
        <dbReference type="EMBL" id="MFB9760649.1"/>
    </source>
</evidence>
<feature type="domain" description="Periplasmic binding protein" evidence="2">
    <location>
        <begin position="51"/>
        <end position="306"/>
    </location>
</feature>
<dbReference type="Proteomes" id="UP001589609">
    <property type="component" value="Unassembled WGS sequence"/>
</dbReference>
<dbReference type="Pfam" id="PF13407">
    <property type="entry name" value="Peripla_BP_4"/>
    <property type="match status" value="1"/>
</dbReference>
<organism evidence="3 4">
    <name type="scientific">Ectobacillus funiculus</name>
    <dbReference type="NCBI Taxonomy" id="137993"/>
    <lineage>
        <taxon>Bacteria</taxon>
        <taxon>Bacillati</taxon>
        <taxon>Bacillota</taxon>
        <taxon>Bacilli</taxon>
        <taxon>Bacillales</taxon>
        <taxon>Bacillaceae</taxon>
        <taxon>Ectobacillus</taxon>
    </lineage>
</organism>
<evidence type="ECO:0000313" key="4">
    <source>
        <dbReference type="Proteomes" id="UP001589609"/>
    </source>
</evidence>
<name>A0ABV5WJ38_9BACI</name>
<evidence type="ECO:0000256" key="1">
    <source>
        <dbReference type="ARBA" id="ARBA00004196"/>
    </source>
</evidence>
<dbReference type="CDD" id="cd06302">
    <property type="entry name" value="PBP1_LsrB_Quorum_Sensing-like"/>
    <property type="match status" value="1"/>
</dbReference>
<keyword evidence="4" id="KW-1185">Reference proteome</keyword>
<dbReference type="SUPFAM" id="SSF53822">
    <property type="entry name" value="Periplasmic binding protein-like I"/>
    <property type="match status" value="1"/>
</dbReference>
<comment type="caution">
    <text evidence="3">The sequence shown here is derived from an EMBL/GenBank/DDBJ whole genome shotgun (WGS) entry which is preliminary data.</text>
</comment>
<dbReference type="InterPro" id="IPR028082">
    <property type="entry name" value="Peripla_BP_I"/>
</dbReference>
<evidence type="ECO:0000259" key="2">
    <source>
        <dbReference type="Pfam" id="PF13407"/>
    </source>
</evidence>
<gene>
    <name evidence="3" type="ORF">ACFFMS_20380</name>
</gene>
<dbReference type="Gene3D" id="3.40.50.2300">
    <property type="match status" value="2"/>
</dbReference>
<accession>A0ABV5WJ38</accession>
<sequence>MRLVIYLFVLILIVSGCDKDNSLHEIVYVNEHKESRIKQIRHDVQTKPYTIALVPRLTGDSYYDAAEEGAKEAAEKLGVNLIFRGSPVADYNEQIKVIKNLITKKVDAIAVAANDPFKLLPVLNEAREQGIKVITWDSDTDPTGRDLFVNTVDPQTLGIHLMDDLAARLNEKGEFAIITNNLSTANTNEWIKWMKIQQTEYYPDMKLVRIMPSNDSYENAYQDAKYLLENYPDLSAIVGVSPEALPAVAQAITEARKSDVDLSGLALPNLMRNYINDGVAQNIILWSPQKLGYLTVTLAKNLLDGQFPVDQQDIPDVGNIRVKDNVVIMGETIMFTKENIDQYDF</sequence>
<dbReference type="PROSITE" id="PS51257">
    <property type="entry name" value="PROKAR_LIPOPROTEIN"/>
    <property type="match status" value="1"/>
</dbReference>
<dbReference type="PANTHER" id="PTHR30036:SF8">
    <property type="entry name" value="ABC-TYPE SUGAR TRANSPORT SYSTEM PERIPLASMIC COMPONENT-LIKE PROTEIN"/>
    <property type="match status" value="1"/>
</dbReference>
<dbReference type="RefSeq" id="WP_342046789.1">
    <property type="nucleotide sequence ID" value="NZ_JBHMAF010000164.1"/>
</dbReference>
<proteinExistence type="predicted"/>
<dbReference type="EMBL" id="JBHMAF010000164">
    <property type="protein sequence ID" value="MFB9760649.1"/>
    <property type="molecule type" value="Genomic_DNA"/>
</dbReference>
<comment type="subcellular location">
    <subcellularLocation>
        <location evidence="1">Cell envelope</location>
    </subcellularLocation>
</comment>
<protein>
    <submittedName>
        <fullName evidence="3">Autoinducer 2 ABC transporter substrate-binding protein</fullName>
    </submittedName>
</protein>
<dbReference type="InterPro" id="IPR025997">
    <property type="entry name" value="SBP_2_dom"/>
</dbReference>
<reference evidence="3 4" key="1">
    <citation type="submission" date="2024-09" db="EMBL/GenBank/DDBJ databases">
        <authorList>
            <person name="Sun Q."/>
            <person name="Mori K."/>
        </authorList>
    </citation>
    <scope>NUCLEOTIDE SEQUENCE [LARGE SCALE GENOMIC DNA]</scope>
    <source>
        <strain evidence="3 4">JCM 11201</strain>
    </source>
</reference>
<dbReference type="PANTHER" id="PTHR30036">
    <property type="entry name" value="D-XYLOSE-BINDING PERIPLASMIC PROTEIN"/>
    <property type="match status" value="1"/>
</dbReference>